<dbReference type="AlphaFoldDB" id="A0A7S0XQY7"/>
<reference evidence="2" key="1">
    <citation type="submission" date="2021-01" db="EMBL/GenBank/DDBJ databases">
        <authorList>
            <person name="Corre E."/>
            <person name="Pelletier E."/>
            <person name="Niang G."/>
            <person name="Scheremetjew M."/>
            <person name="Finn R."/>
            <person name="Kale V."/>
            <person name="Holt S."/>
            <person name="Cochrane G."/>
            <person name="Meng A."/>
            <person name="Brown T."/>
            <person name="Cohen L."/>
        </authorList>
    </citation>
    <scope>NUCLEOTIDE SEQUENCE</scope>
    <source>
        <strain evidence="2">CCMP3189</strain>
    </source>
</reference>
<organism evidence="2">
    <name type="scientific">Chrysocystis fragilis</name>
    <dbReference type="NCBI Taxonomy" id="1411660"/>
    <lineage>
        <taxon>Eukaryota</taxon>
        <taxon>Sar</taxon>
        <taxon>Stramenopiles</taxon>
        <taxon>Ochrophyta</taxon>
        <taxon>Pelagophyceae</taxon>
        <taxon>Sarcinochrysidales</taxon>
        <taxon>Chrysocystaceae</taxon>
        <taxon>Chrysocystis</taxon>
    </lineage>
</organism>
<feature type="compositionally biased region" description="Low complexity" evidence="1">
    <location>
        <begin position="178"/>
        <end position="191"/>
    </location>
</feature>
<feature type="region of interest" description="Disordered" evidence="1">
    <location>
        <begin position="1"/>
        <end position="30"/>
    </location>
</feature>
<accession>A0A7S0XQY7</accession>
<sequence>MQAQQGEMKAGQTKRRGARRKKRGGKQARRRAYFERKAAARAKLEEIPWWSYDVEGRVAEEDFPSLETVYAVPVVDDRFFEAVYAVPVPEPYLDYYAISSDQPLDVPLWKSAFDESYDVVDLVGLDDDPEPEFLTRLRSRGASSLDWRDDADDGSDNSLFFVQIGRDLFHEPDTPRGSSASSSVVLESASSSDHELHHEDQIDPIFFLDLDFDVDAPQPGSASLISCGA</sequence>
<feature type="region of interest" description="Disordered" evidence="1">
    <location>
        <begin position="171"/>
        <end position="197"/>
    </location>
</feature>
<gene>
    <name evidence="2" type="ORF">CFRA1165_LOCUS226</name>
</gene>
<evidence type="ECO:0000313" key="2">
    <source>
        <dbReference type="EMBL" id="CAD8730537.1"/>
    </source>
</evidence>
<dbReference type="EMBL" id="HBFH01000322">
    <property type="protein sequence ID" value="CAD8730537.1"/>
    <property type="molecule type" value="Transcribed_RNA"/>
</dbReference>
<name>A0A7S0XQY7_9STRA</name>
<feature type="compositionally biased region" description="Basic residues" evidence="1">
    <location>
        <begin position="12"/>
        <end position="30"/>
    </location>
</feature>
<protein>
    <submittedName>
        <fullName evidence="2">Uncharacterized protein</fullName>
    </submittedName>
</protein>
<proteinExistence type="predicted"/>
<evidence type="ECO:0000256" key="1">
    <source>
        <dbReference type="SAM" id="MobiDB-lite"/>
    </source>
</evidence>